<dbReference type="Proteomes" id="UP000035680">
    <property type="component" value="Unassembled WGS sequence"/>
</dbReference>
<organism evidence="1 2">
    <name type="scientific">Strongyloides venezuelensis</name>
    <name type="common">Threadworm</name>
    <dbReference type="NCBI Taxonomy" id="75913"/>
    <lineage>
        <taxon>Eukaryota</taxon>
        <taxon>Metazoa</taxon>
        <taxon>Ecdysozoa</taxon>
        <taxon>Nematoda</taxon>
        <taxon>Chromadorea</taxon>
        <taxon>Rhabditida</taxon>
        <taxon>Tylenchina</taxon>
        <taxon>Panagrolaimomorpha</taxon>
        <taxon>Strongyloidoidea</taxon>
        <taxon>Strongyloididae</taxon>
        <taxon>Strongyloides</taxon>
    </lineage>
</organism>
<dbReference type="AlphaFoldDB" id="A0A0K0FRN6"/>
<keyword evidence="1" id="KW-1185">Reference proteome</keyword>
<protein>
    <submittedName>
        <fullName evidence="2">Tudor domain-containing protein</fullName>
    </submittedName>
</protein>
<evidence type="ECO:0000313" key="1">
    <source>
        <dbReference type="Proteomes" id="UP000035680"/>
    </source>
</evidence>
<name>A0A0K0FRN6_STRVS</name>
<accession>A0A0K0FRN6</accession>
<dbReference type="WBParaSite" id="SVE_1273700.1">
    <property type="protein sequence ID" value="SVE_1273700.1"/>
    <property type="gene ID" value="SVE_1273700"/>
</dbReference>
<sequence>MNPYTRFKKLYELQMLNDPNVIKCQIFLIDPEYFSNWMMKDITYENVMEHVIKDMTEQLGYSIFKQSLQERNLLKTSATPISLEKMRSNVSTSTPISSTIDEISKNRSITVSNEQSYNKTFLMDTECSTASQPKNQSRFEFIEISKKDDLLLIKNIKNYGSIVVFDHNSTYGYIHSVYISNNEIKVTRKKMSNNTKVYLTQTSAVLSFFKKYLSLVDTTNINDINVFIEDKDLANLLNDIGKGSLVSIPNPSATVINNFNCIQEICSKFKKINICLVKQIGVCKLLDITKQEVEAMKIEMDKKTINTNEQSMLLNKTLEPY</sequence>
<reference evidence="1" key="1">
    <citation type="submission" date="2014-07" db="EMBL/GenBank/DDBJ databases">
        <authorList>
            <person name="Martin A.A"/>
            <person name="De Silva N."/>
        </authorList>
    </citation>
    <scope>NUCLEOTIDE SEQUENCE</scope>
</reference>
<proteinExistence type="predicted"/>
<reference evidence="2" key="2">
    <citation type="submission" date="2015-08" db="UniProtKB">
        <authorList>
            <consortium name="WormBaseParasite"/>
        </authorList>
    </citation>
    <scope>IDENTIFICATION</scope>
</reference>
<evidence type="ECO:0000313" key="2">
    <source>
        <dbReference type="WBParaSite" id="SVE_1273700.1"/>
    </source>
</evidence>